<proteinExistence type="predicted"/>
<evidence type="ECO:0000313" key="2">
    <source>
        <dbReference type="WBParaSite" id="maker-unitig_40873-snap-gene-0.2-mRNA-1"/>
    </source>
</evidence>
<accession>A0A1I8FP51</accession>
<dbReference type="WBParaSite" id="maker-unitig_40873-snap-gene-0.2-mRNA-1">
    <property type="protein sequence ID" value="maker-unitig_40873-snap-gene-0.2-mRNA-1"/>
    <property type="gene ID" value="maker-unitig_40873-snap-gene-0.2"/>
</dbReference>
<evidence type="ECO:0000313" key="1">
    <source>
        <dbReference type="Proteomes" id="UP000095280"/>
    </source>
</evidence>
<organism evidence="1 2">
    <name type="scientific">Macrostomum lignano</name>
    <dbReference type="NCBI Taxonomy" id="282301"/>
    <lineage>
        <taxon>Eukaryota</taxon>
        <taxon>Metazoa</taxon>
        <taxon>Spiralia</taxon>
        <taxon>Lophotrochozoa</taxon>
        <taxon>Platyhelminthes</taxon>
        <taxon>Rhabditophora</taxon>
        <taxon>Macrostomorpha</taxon>
        <taxon>Macrostomida</taxon>
        <taxon>Macrostomidae</taxon>
        <taxon>Macrostomum</taxon>
    </lineage>
</organism>
<sequence>SSAKNEVRNTNFKDPRAAKLFGNNLCLLATNCPRAAFAVSRAASPGQQLKMRRGCWTRAAFRLSPQQPKFIRFCRKSRDSKLRIRPETIRSRAGTHHEDHDGPVSFPRLLSLRSEIKLKAVFGSQPRKKTSMTTSSMMMICGTLPRVFATVLAQRSRPVATVVQPGWDIAFSSRSLFDAPDLQASDWGRRSDGWTMPASGRFC</sequence>
<dbReference type="AlphaFoldDB" id="A0A1I8FP51"/>
<keyword evidence="1" id="KW-1185">Reference proteome</keyword>
<dbReference type="Proteomes" id="UP000095280">
    <property type="component" value="Unplaced"/>
</dbReference>
<name>A0A1I8FP51_9PLAT</name>
<protein>
    <submittedName>
        <fullName evidence="2">Integron gene cassette protein</fullName>
    </submittedName>
</protein>
<reference evidence="2" key="1">
    <citation type="submission" date="2016-11" db="UniProtKB">
        <authorList>
            <consortium name="WormBaseParasite"/>
        </authorList>
    </citation>
    <scope>IDENTIFICATION</scope>
</reference>